<evidence type="ECO:0000313" key="1">
    <source>
        <dbReference type="EMBL" id="RKS76040.1"/>
    </source>
</evidence>
<proteinExistence type="predicted"/>
<dbReference type="EMBL" id="RBWU01000002">
    <property type="protein sequence ID" value="RKS76040.1"/>
    <property type="molecule type" value="Genomic_DNA"/>
</dbReference>
<evidence type="ECO:0000313" key="2">
    <source>
        <dbReference type="Proteomes" id="UP000274601"/>
    </source>
</evidence>
<reference evidence="1 2" key="1">
    <citation type="submission" date="2018-10" db="EMBL/GenBank/DDBJ databases">
        <title>Genomic Encyclopedia of Archaeal and Bacterial Type Strains, Phase II (KMG-II): from individual species to whole genera.</title>
        <authorList>
            <person name="Goeker M."/>
        </authorList>
    </citation>
    <scope>NUCLEOTIDE SEQUENCE [LARGE SCALE GENOMIC DNA]</scope>
    <source>
        <strain evidence="1 2">DSM 43383</strain>
    </source>
</reference>
<accession>A0A495QRB8</accession>
<gene>
    <name evidence="1" type="ORF">BZB76_1385</name>
</gene>
<sequence>MELSSRLGRVVDEGELRRIWSGPSAEERAFLVRVVFEAEDPEAVLAVARKTLAAVLGRVESWPEDDGVWIDLLPAEFIGRCAPEPVETARLDAPEEIARGTAWWSALTPEEKRAASEGPWMLSDWLYYFDPTTDGGGDDRSWWWWDAGIDTSETGWIDVATTGWPFGTGSLYWLIEASGGQNPHS</sequence>
<dbReference type="AlphaFoldDB" id="A0A495QRB8"/>
<organism evidence="1 2">
    <name type="scientific">Actinomadura pelletieri DSM 43383</name>
    <dbReference type="NCBI Taxonomy" id="1120940"/>
    <lineage>
        <taxon>Bacteria</taxon>
        <taxon>Bacillati</taxon>
        <taxon>Actinomycetota</taxon>
        <taxon>Actinomycetes</taxon>
        <taxon>Streptosporangiales</taxon>
        <taxon>Thermomonosporaceae</taxon>
        <taxon>Actinomadura</taxon>
    </lineage>
</organism>
<protein>
    <submittedName>
        <fullName evidence="1">Uncharacterized protein</fullName>
    </submittedName>
</protein>
<name>A0A495QRB8_9ACTN</name>
<dbReference type="Proteomes" id="UP000274601">
    <property type="component" value="Unassembled WGS sequence"/>
</dbReference>
<keyword evidence="2" id="KW-1185">Reference proteome</keyword>
<comment type="caution">
    <text evidence="1">The sequence shown here is derived from an EMBL/GenBank/DDBJ whole genome shotgun (WGS) entry which is preliminary data.</text>
</comment>